<dbReference type="Proteomes" id="UP000744555">
    <property type="component" value="Unassembled WGS sequence"/>
</dbReference>
<dbReference type="RefSeq" id="WP_187803837.1">
    <property type="nucleotide sequence ID" value="NZ_LZEU01000001.1"/>
</dbReference>
<name>A0ABR7RVE9_AQUAC</name>
<protein>
    <submittedName>
        <fullName evidence="1">Uncharacterized protein</fullName>
    </submittedName>
</protein>
<evidence type="ECO:0000313" key="1">
    <source>
        <dbReference type="EMBL" id="MBC9248662.1"/>
    </source>
</evidence>
<dbReference type="EMBL" id="LZEU01000001">
    <property type="protein sequence ID" value="MBC9248662.1"/>
    <property type="molecule type" value="Genomic_DNA"/>
</dbReference>
<proteinExistence type="predicted"/>
<sequence>MANAEKALVMTVSVAVLAASASWLYVKLYLSASTDPYMVSWSESGRCYINAYVPKFSSLGVLGKTVKLFSSNSFFRVYNKDGVLLTSSEWLLWQREFAEMEGAFWVNGYAIYPSNNGYAGWLLPECN</sequence>
<gene>
    <name evidence="1" type="ORF">A9179_00090</name>
</gene>
<keyword evidence="2" id="KW-1185">Reference proteome</keyword>
<comment type="caution">
    <text evidence="1">The sequence shown here is derived from an EMBL/GenBank/DDBJ whole genome shotgun (WGS) entry which is preliminary data.</text>
</comment>
<reference evidence="1 2" key="1">
    <citation type="submission" date="2016-06" db="EMBL/GenBank/DDBJ databases">
        <authorList>
            <person name="Ramos C."/>
            <person name="Pintado A."/>
            <person name="Crespo-Gomez J.I."/>
        </authorList>
    </citation>
    <scope>NUCLEOTIDE SEQUENCE [LARGE SCALE GENOMIC DNA]</scope>
    <source>
        <strain evidence="1 2">AVO110</strain>
    </source>
</reference>
<accession>A0ABR7RVE9</accession>
<organism evidence="1 2">
    <name type="scientific">Aquipseudomonas alcaligenes</name>
    <name type="common">Pseudomonas alcaligenes</name>
    <dbReference type="NCBI Taxonomy" id="43263"/>
    <lineage>
        <taxon>Bacteria</taxon>
        <taxon>Pseudomonadati</taxon>
        <taxon>Pseudomonadota</taxon>
        <taxon>Gammaproteobacteria</taxon>
        <taxon>Pseudomonadales</taxon>
        <taxon>Pseudomonadaceae</taxon>
        <taxon>Aquipseudomonas</taxon>
    </lineage>
</organism>
<evidence type="ECO:0000313" key="2">
    <source>
        <dbReference type="Proteomes" id="UP000744555"/>
    </source>
</evidence>